<comment type="caution">
    <text evidence="2">The sequence shown here is derived from an EMBL/GenBank/DDBJ whole genome shotgun (WGS) entry which is preliminary data.</text>
</comment>
<accession>X0UVR9</accession>
<sequence>MEALSSIKISIPVMQLVLLILFCTLALLFGRQKLALLINYLFVFYWGFGVNFEKQ</sequence>
<feature type="non-terminal residue" evidence="2">
    <location>
        <position position="55"/>
    </location>
</feature>
<keyword evidence="1" id="KW-1133">Transmembrane helix</keyword>
<evidence type="ECO:0000313" key="2">
    <source>
        <dbReference type="EMBL" id="GAG04403.1"/>
    </source>
</evidence>
<protein>
    <submittedName>
        <fullName evidence="2">Uncharacterized protein</fullName>
    </submittedName>
</protein>
<dbReference type="EMBL" id="BARS01020189">
    <property type="protein sequence ID" value="GAG04403.1"/>
    <property type="molecule type" value="Genomic_DNA"/>
</dbReference>
<gene>
    <name evidence="2" type="ORF">S01H1_32595</name>
</gene>
<proteinExistence type="predicted"/>
<organism evidence="2">
    <name type="scientific">marine sediment metagenome</name>
    <dbReference type="NCBI Taxonomy" id="412755"/>
    <lineage>
        <taxon>unclassified sequences</taxon>
        <taxon>metagenomes</taxon>
        <taxon>ecological metagenomes</taxon>
    </lineage>
</organism>
<keyword evidence="1" id="KW-0472">Membrane</keyword>
<dbReference type="AlphaFoldDB" id="X0UVR9"/>
<keyword evidence="1" id="KW-0812">Transmembrane</keyword>
<reference evidence="2" key="1">
    <citation type="journal article" date="2014" name="Front. Microbiol.">
        <title>High frequency of phylogenetically diverse reductive dehalogenase-homologous genes in deep subseafloor sedimentary metagenomes.</title>
        <authorList>
            <person name="Kawai M."/>
            <person name="Futagami T."/>
            <person name="Toyoda A."/>
            <person name="Takaki Y."/>
            <person name="Nishi S."/>
            <person name="Hori S."/>
            <person name="Arai W."/>
            <person name="Tsubouchi T."/>
            <person name="Morono Y."/>
            <person name="Uchiyama I."/>
            <person name="Ito T."/>
            <person name="Fujiyama A."/>
            <person name="Inagaki F."/>
            <person name="Takami H."/>
        </authorList>
    </citation>
    <scope>NUCLEOTIDE SEQUENCE</scope>
    <source>
        <strain evidence="2">Expedition CK06-06</strain>
    </source>
</reference>
<feature type="transmembrane region" description="Helical" evidence="1">
    <location>
        <begin position="34"/>
        <end position="52"/>
    </location>
</feature>
<evidence type="ECO:0000256" key="1">
    <source>
        <dbReference type="SAM" id="Phobius"/>
    </source>
</evidence>
<feature type="transmembrane region" description="Helical" evidence="1">
    <location>
        <begin position="9"/>
        <end position="28"/>
    </location>
</feature>
<name>X0UVR9_9ZZZZ</name>